<feature type="region of interest" description="Disordered" evidence="1">
    <location>
        <begin position="1"/>
        <end position="34"/>
    </location>
</feature>
<comment type="caution">
    <text evidence="2">The sequence shown here is derived from an EMBL/GenBank/DDBJ whole genome shotgun (WGS) entry which is preliminary data.</text>
</comment>
<dbReference type="EMBL" id="JANPWB010000009">
    <property type="protein sequence ID" value="KAJ1156711.1"/>
    <property type="molecule type" value="Genomic_DNA"/>
</dbReference>
<name>A0AAV7RV73_PLEWA</name>
<evidence type="ECO:0000256" key="1">
    <source>
        <dbReference type="SAM" id="MobiDB-lite"/>
    </source>
</evidence>
<evidence type="ECO:0000313" key="3">
    <source>
        <dbReference type="Proteomes" id="UP001066276"/>
    </source>
</evidence>
<feature type="compositionally biased region" description="Basic and acidic residues" evidence="1">
    <location>
        <begin position="1"/>
        <end position="15"/>
    </location>
</feature>
<dbReference type="AlphaFoldDB" id="A0AAV7RV73"/>
<reference evidence="2" key="1">
    <citation type="journal article" date="2022" name="bioRxiv">
        <title>Sequencing and chromosome-scale assembly of the giantPleurodeles waltlgenome.</title>
        <authorList>
            <person name="Brown T."/>
            <person name="Elewa A."/>
            <person name="Iarovenko S."/>
            <person name="Subramanian E."/>
            <person name="Araus A.J."/>
            <person name="Petzold A."/>
            <person name="Susuki M."/>
            <person name="Suzuki K.-i.T."/>
            <person name="Hayashi T."/>
            <person name="Toyoda A."/>
            <person name="Oliveira C."/>
            <person name="Osipova E."/>
            <person name="Leigh N.D."/>
            <person name="Simon A."/>
            <person name="Yun M.H."/>
        </authorList>
    </citation>
    <scope>NUCLEOTIDE SEQUENCE</scope>
    <source>
        <strain evidence="2">20211129_DDA</strain>
        <tissue evidence="2">Liver</tissue>
    </source>
</reference>
<accession>A0AAV7RV73</accession>
<feature type="region of interest" description="Disordered" evidence="1">
    <location>
        <begin position="49"/>
        <end position="95"/>
    </location>
</feature>
<proteinExistence type="predicted"/>
<dbReference type="Proteomes" id="UP001066276">
    <property type="component" value="Chromosome 5"/>
</dbReference>
<keyword evidence="3" id="KW-1185">Reference proteome</keyword>
<organism evidence="2 3">
    <name type="scientific">Pleurodeles waltl</name>
    <name type="common">Iberian ribbed newt</name>
    <dbReference type="NCBI Taxonomy" id="8319"/>
    <lineage>
        <taxon>Eukaryota</taxon>
        <taxon>Metazoa</taxon>
        <taxon>Chordata</taxon>
        <taxon>Craniata</taxon>
        <taxon>Vertebrata</taxon>
        <taxon>Euteleostomi</taxon>
        <taxon>Amphibia</taxon>
        <taxon>Batrachia</taxon>
        <taxon>Caudata</taxon>
        <taxon>Salamandroidea</taxon>
        <taxon>Salamandridae</taxon>
        <taxon>Pleurodelinae</taxon>
        <taxon>Pleurodeles</taxon>
    </lineage>
</organism>
<evidence type="ECO:0000313" key="2">
    <source>
        <dbReference type="EMBL" id="KAJ1156711.1"/>
    </source>
</evidence>
<gene>
    <name evidence="2" type="ORF">NDU88_009429</name>
</gene>
<protein>
    <submittedName>
        <fullName evidence="2">Uncharacterized protein</fullName>
    </submittedName>
</protein>
<sequence>MHPLGERVDQEESRVRGGRYHLRPNPEQRQPSTITDLFTITLTDYITFTASQSGEASKDDKKTKSLPKMTDMGPKKHKKASSPGKKTPRMLCLSRPNKVAEGRKVCAAFFRVPEEAEMDDSATL</sequence>